<keyword evidence="3" id="KW-1185">Reference proteome</keyword>
<dbReference type="Proteomes" id="UP000515264">
    <property type="component" value="Chromosome 1"/>
</dbReference>
<feature type="region of interest" description="Disordered" evidence="1">
    <location>
        <begin position="1"/>
        <end position="33"/>
    </location>
</feature>
<sequence length="316" mass="35057">MYQQVEKKTKKGIGRSVTDSITQKQGHAGQGFKLIDNRAVQREINHQVNESRETSNSIVSNGLAQLKGNGKKSKSTQTTEPKARTFKFSGANTEVDVENRQDNVQAYLAEAARQNGSDAIADYIEENAATNGGLCAGWVVLHRQDPSALTAMWDDISKRVRDGDEKYQGRSLDKAINLYMKAHYHFAMDVDNRADYEAPKEEVFAPDDLPQDGCKKVKSVSKIPVKYGTIYDTAVSIMNQIKSSKKQVFVEIYSSSHTTQVEFKNSHLQSVCASEYGGVKAVTDSNKAEKLLSSDFFETPDSDETVTLSFDVYAPK</sequence>
<gene>
    <name evidence="2" type="ORF">Vspart_01381</name>
</gene>
<feature type="compositionally biased region" description="Polar residues" evidence="1">
    <location>
        <begin position="54"/>
        <end position="63"/>
    </location>
</feature>
<protein>
    <submittedName>
        <fullName evidence="2">Uncharacterized protein</fullName>
    </submittedName>
</protein>
<organism evidence="2 3">
    <name type="scientific">Vibrio spartinae</name>
    <dbReference type="NCBI Taxonomy" id="1918945"/>
    <lineage>
        <taxon>Bacteria</taxon>
        <taxon>Pseudomonadati</taxon>
        <taxon>Pseudomonadota</taxon>
        <taxon>Gammaproteobacteria</taxon>
        <taxon>Vibrionales</taxon>
        <taxon>Vibrionaceae</taxon>
        <taxon>Vibrio</taxon>
    </lineage>
</organism>
<reference evidence="2 3" key="1">
    <citation type="journal article" date="2020" name="J. Nat. Prod.">
        <title>Genomics-Metabolomics Profiling Disclosed Marine Vibrio spartinae 3.6 as a Producer of a New Branched Side Chain Prodigiosin.</title>
        <authorList>
            <person name="Vitale G.A."/>
            <person name="Sciarretta M."/>
            <person name="Palma Esposito F."/>
            <person name="January G.G."/>
            <person name="Giaccio M."/>
            <person name="Bunk B."/>
            <person name="Sproer C."/>
            <person name="Bajerski F."/>
            <person name="Power D."/>
            <person name="Festa C."/>
            <person name="Monti M.C."/>
            <person name="D'Auria M.V."/>
            <person name="de Pascale D."/>
        </authorList>
    </citation>
    <scope>NUCLEOTIDE SEQUENCE [LARGE SCALE GENOMIC DNA]</scope>
    <source>
        <strain evidence="2 3">3.6</strain>
    </source>
</reference>
<dbReference type="EMBL" id="CP046268">
    <property type="protein sequence ID" value="QMV14130.1"/>
    <property type="molecule type" value="Genomic_DNA"/>
</dbReference>
<accession>A0ABX6QYZ2</accession>
<dbReference type="RefSeq" id="WP_182288460.1">
    <property type="nucleotide sequence ID" value="NZ_CP046268.1"/>
</dbReference>
<name>A0ABX6QYZ2_9VIBR</name>
<evidence type="ECO:0000313" key="3">
    <source>
        <dbReference type="Proteomes" id="UP000515264"/>
    </source>
</evidence>
<proteinExistence type="predicted"/>
<evidence type="ECO:0000256" key="1">
    <source>
        <dbReference type="SAM" id="MobiDB-lite"/>
    </source>
</evidence>
<evidence type="ECO:0000313" key="2">
    <source>
        <dbReference type="EMBL" id="QMV14130.1"/>
    </source>
</evidence>
<feature type="region of interest" description="Disordered" evidence="1">
    <location>
        <begin position="47"/>
        <end position="83"/>
    </location>
</feature>